<protein>
    <submittedName>
        <fullName evidence="3">von Willebrand factor, type A</fullName>
    </submittedName>
</protein>
<dbReference type="SUPFAM" id="SSF53300">
    <property type="entry name" value="vWA-like"/>
    <property type="match status" value="1"/>
</dbReference>
<dbReference type="HOGENOM" id="CLU_442707_0_0_4"/>
<feature type="domain" description="VWFA" evidence="2">
    <location>
        <begin position="447"/>
        <end position="579"/>
    </location>
</feature>
<keyword evidence="3" id="KW-0614">Plasmid</keyword>
<dbReference type="eggNOG" id="COG2304">
    <property type="taxonomic scope" value="Bacteria"/>
</dbReference>
<dbReference type="PANTHER" id="PTHR41248">
    <property type="entry name" value="NORD PROTEIN"/>
    <property type="match status" value="1"/>
</dbReference>
<dbReference type="PANTHER" id="PTHR41248:SF1">
    <property type="entry name" value="NORD PROTEIN"/>
    <property type="match status" value="1"/>
</dbReference>
<organism evidence="3 4">
    <name type="scientific">Albidiferax ferrireducens (strain ATCC BAA-621 / DSM 15236 / T118)</name>
    <name type="common">Rhodoferax ferrireducens</name>
    <dbReference type="NCBI Taxonomy" id="338969"/>
    <lineage>
        <taxon>Bacteria</taxon>
        <taxon>Pseudomonadati</taxon>
        <taxon>Pseudomonadota</taxon>
        <taxon>Betaproteobacteria</taxon>
        <taxon>Burkholderiales</taxon>
        <taxon>Comamonadaceae</taxon>
        <taxon>Rhodoferax</taxon>
    </lineage>
</organism>
<feature type="compositionally biased region" description="Basic and acidic residues" evidence="1">
    <location>
        <begin position="251"/>
        <end position="265"/>
    </location>
</feature>
<keyword evidence="4" id="KW-1185">Reference proteome</keyword>
<evidence type="ECO:0000313" key="3">
    <source>
        <dbReference type="EMBL" id="ABD71960.1"/>
    </source>
</evidence>
<dbReference type="InterPro" id="IPR002035">
    <property type="entry name" value="VWF_A"/>
</dbReference>
<dbReference type="KEGG" id="rfr:Rfer_4273"/>
<dbReference type="PROSITE" id="PS50234">
    <property type="entry name" value="VWFA"/>
    <property type="match status" value="1"/>
</dbReference>
<sequence precursor="true">MQHNLTSIMLAVAGAMANKSGIELVIDPQATTFSTDGRRLKIPPIAKLTEWFPCIDDLETYIIGAVVHEAGHIRFTDRTLRVGFKKSFTGHAKYKMADVVGQCMEDVAIERTQCNALPGARPALTKLWKLLYDGHSSEEAHAQADAVFTHYVFFRARHSVLKTEWTLAACETAAIRLASTFTHDQITLLENELAVLDLVSSTADAVALSLRLLRLVGVEPVSVQDDEDQPESDANKGPDQQPQGGASKPADSPEHAERGQGDHANQESTPCAGAETATDGPDKPESEDDEAEGATGPSGQTEPGNESGRGEPLDAVAGEETQVSAGAGGLAEVDPLELISMAVQELQEELPEATEYEFVMPGLIPGSSLASVEFEEKHRGGMELRSKILVHTMMASARLSTLLKAQTESKTEFCKRGKIVPSRLWKLQAGSTRVFRHTVEGKDLNTAIKVLLDRSLSMKKTMKRAIEAACFLPMAFDDVSGISTSIDIFPGTLRAAESLKRFGERTMPCLDALASVRAKGGTPLGAALEISGMELVQFNAERRLLVVITDGAPDRLNEAKAQLRALESADVEVIGIGIGVSLKHLFTDFVSVNQVGELTNVLYHLMERKLIRLPLAA</sequence>
<dbReference type="EMBL" id="CP000268">
    <property type="protein sequence ID" value="ABD71960.1"/>
    <property type="molecule type" value="Genomic_DNA"/>
</dbReference>
<reference evidence="4" key="1">
    <citation type="submission" date="2006-02" db="EMBL/GenBank/DDBJ databases">
        <title>Complete sequence of plasmid 1 of Rhodoferax ferrireducens DSM 15236.</title>
        <authorList>
            <person name="Copeland A."/>
            <person name="Lucas S."/>
            <person name="Lapidus A."/>
            <person name="Barry K."/>
            <person name="Detter J.C."/>
            <person name="Glavina del Rio T."/>
            <person name="Hammon N."/>
            <person name="Israni S."/>
            <person name="Pitluck S."/>
            <person name="Brettin T."/>
            <person name="Bruce D."/>
            <person name="Han C."/>
            <person name="Tapia R."/>
            <person name="Gilna P."/>
            <person name="Kiss H."/>
            <person name="Schmutz J."/>
            <person name="Larimer F."/>
            <person name="Land M."/>
            <person name="Kyrpides N."/>
            <person name="Ivanova N."/>
            <person name="Richardson P."/>
        </authorList>
    </citation>
    <scope>NUCLEOTIDE SEQUENCE [LARGE SCALE GENOMIC DNA]</scope>
    <source>
        <strain evidence="4">ATCC BAA-621 / DSM 15236 / T118</strain>
        <plasmid evidence="4">Plasmid pDSM15236</plasmid>
    </source>
</reference>
<dbReference type="Proteomes" id="UP000008332">
    <property type="component" value="Plasmid unnamed1"/>
</dbReference>
<proteinExistence type="predicted"/>
<gene>
    <name evidence="3" type="ordered locus">Rfer_4273</name>
</gene>
<evidence type="ECO:0000256" key="1">
    <source>
        <dbReference type="SAM" id="MobiDB-lite"/>
    </source>
</evidence>
<evidence type="ECO:0000259" key="2">
    <source>
        <dbReference type="PROSITE" id="PS50234"/>
    </source>
</evidence>
<dbReference type="InterPro" id="IPR051928">
    <property type="entry name" value="NorD/CobT"/>
</dbReference>
<dbReference type="AlphaFoldDB" id="Q21QI5"/>
<geneLocation type="plasmid" evidence="4">
    <name>pDSM15236</name>
</geneLocation>
<name>Q21QI5_ALBFT</name>
<feature type="region of interest" description="Disordered" evidence="1">
    <location>
        <begin position="223"/>
        <end position="313"/>
    </location>
</feature>
<dbReference type="InterPro" id="IPR036465">
    <property type="entry name" value="vWFA_dom_sf"/>
</dbReference>
<dbReference type="OrthoDB" id="8904429at2"/>
<dbReference type="Gene3D" id="3.40.50.410">
    <property type="entry name" value="von Willebrand factor, type A domain"/>
    <property type="match status" value="1"/>
</dbReference>
<accession>Q21QI5</accession>
<evidence type="ECO:0000313" key="4">
    <source>
        <dbReference type="Proteomes" id="UP000008332"/>
    </source>
</evidence>